<name>A0A2K1WX79_POPTR</name>
<reference evidence="2 3" key="1">
    <citation type="journal article" date="2006" name="Science">
        <title>The genome of black cottonwood, Populus trichocarpa (Torr. &amp; Gray).</title>
        <authorList>
            <person name="Tuskan G.A."/>
            <person name="Difazio S."/>
            <person name="Jansson S."/>
            <person name="Bohlmann J."/>
            <person name="Grigoriev I."/>
            <person name="Hellsten U."/>
            <person name="Putnam N."/>
            <person name="Ralph S."/>
            <person name="Rombauts S."/>
            <person name="Salamov A."/>
            <person name="Schein J."/>
            <person name="Sterck L."/>
            <person name="Aerts A."/>
            <person name="Bhalerao R.R."/>
            <person name="Bhalerao R.P."/>
            <person name="Blaudez D."/>
            <person name="Boerjan W."/>
            <person name="Brun A."/>
            <person name="Brunner A."/>
            <person name="Busov V."/>
            <person name="Campbell M."/>
            <person name="Carlson J."/>
            <person name="Chalot M."/>
            <person name="Chapman J."/>
            <person name="Chen G.L."/>
            <person name="Cooper D."/>
            <person name="Coutinho P.M."/>
            <person name="Couturier J."/>
            <person name="Covert S."/>
            <person name="Cronk Q."/>
            <person name="Cunningham R."/>
            <person name="Davis J."/>
            <person name="Degroeve S."/>
            <person name="Dejardin A."/>
            <person name="Depamphilis C."/>
            <person name="Detter J."/>
            <person name="Dirks B."/>
            <person name="Dubchak I."/>
            <person name="Duplessis S."/>
            <person name="Ehlting J."/>
            <person name="Ellis B."/>
            <person name="Gendler K."/>
            <person name="Goodstein D."/>
            <person name="Gribskov M."/>
            <person name="Grimwood J."/>
            <person name="Groover A."/>
            <person name="Gunter L."/>
            <person name="Hamberger B."/>
            <person name="Heinze B."/>
            <person name="Helariutta Y."/>
            <person name="Henrissat B."/>
            <person name="Holligan D."/>
            <person name="Holt R."/>
            <person name="Huang W."/>
            <person name="Islam-Faridi N."/>
            <person name="Jones S."/>
            <person name="Jones-Rhoades M."/>
            <person name="Jorgensen R."/>
            <person name="Joshi C."/>
            <person name="Kangasjarvi J."/>
            <person name="Karlsson J."/>
            <person name="Kelleher C."/>
            <person name="Kirkpatrick R."/>
            <person name="Kirst M."/>
            <person name="Kohler A."/>
            <person name="Kalluri U."/>
            <person name="Larimer F."/>
            <person name="Leebens-Mack J."/>
            <person name="Leple J.C."/>
            <person name="Locascio P."/>
            <person name="Lou Y."/>
            <person name="Lucas S."/>
            <person name="Martin F."/>
            <person name="Montanini B."/>
            <person name="Napoli C."/>
            <person name="Nelson D.R."/>
            <person name="Nelson C."/>
            <person name="Nieminen K."/>
            <person name="Nilsson O."/>
            <person name="Pereda V."/>
            <person name="Peter G."/>
            <person name="Philippe R."/>
            <person name="Pilate G."/>
            <person name="Poliakov A."/>
            <person name="Razumovskaya J."/>
            <person name="Richardson P."/>
            <person name="Rinaldi C."/>
            <person name="Ritland K."/>
            <person name="Rouze P."/>
            <person name="Ryaboy D."/>
            <person name="Schmutz J."/>
            <person name="Schrader J."/>
            <person name="Segerman B."/>
            <person name="Shin H."/>
            <person name="Siddiqui A."/>
            <person name="Sterky F."/>
            <person name="Terry A."/>
            <person name="Tsai C.J."/>
            <person name="Uberbacher E."/>
            <person name="Unneberg P."/>
            <person name="Vahala J."/>
            <person name="Wall K."/>
            <person name="Wessler S."/>
            <person name="Yang G."/>
            <person name="Yin T."/>
            <person name="Douglas C."/>
            <person name="Marra M."/>
            <person name="Sandberg G."/>
            <person name="Van de Peer Y."/>
            <person name="Rokhsar D."/>
        </authorList>
    </citation>
    <scope>NUCLEOTIDE SEQUENCE [LARGE SCALE GENOMIC DNA]</scope>
    <source>
        <strain evidence="3">cv. Nisqually</strain>
    </source>
</reference>
<feature type="compositionally biased region" description="Basic and acidic residues" evidence="1">
    <location>
        <begin position="60"/>
        <end position="71"/>
    </location>
</feature>
<proteinExistence type="predicted"/>
<keyword evidence="3" id="KW-1185">Reference proteome</keyword>
<dbReference type="Proteomes" id="UP000006729">
    <property type="component" value="Chromosome 18"/>
</dbReference>
<accession>A0A2K1WX79</accession>
<dbReference type="AlphaFoldDB" id="A0A2K1WX79"/>
<feature type="region of interest" description="Disordered" evidence="1">
    <location>
        <begin position="60"/>
        <end position="89"/>
    </location>
</feature>
<gene>
    <name evidence="2" type="ORF">POPTR_018G071300</name>
</gene>
<protein>
    <submittedName>
        <fullName evidence="2">Uncharacterized protein</fullName>
    </submittedName>
</protein>
<organism evidence="2 3">
    <name type="scientific">Populus trichocarpa</name>
    <name type="common">Western balsam poplar</name>
    <name type="synonym">Populus balsamifera subsp. trichocarpa</name>
    <dbReference type="NCBI Taxonomy" id="3694"/>
    <lineage>
        <taxon>Eukaryota</taxon>
        <taxon>Viridiplantae</taxon>
        <taxon>Streptophyta</taxon>
        <taxon>Embryophyta</taxon>
        <taxon>Tracheophyta</taxon>
        <taxon>Spermatophyta</taxon>
        <taxon>Magnoliopsida</taxon>
        <taxon>eudicotyledons</taxon>
        <taxon>Gunneridae</taxon>
        <taxon>Pentapetalae</taxon>
        <taxon>rosids</taxon>
        <taxon>fabids</taxon>
        <taxon>Malpighiales</taxon>
        <taxon>Salicaceae</taxon>
        <taxon>Saliceae</taxon>
        <taxon>Populus</taxon>
    </lineage>
</organism>
<evidence type="ECO:0000256" key="1">
    <source>
        <dbReference type="SAM" id="MobiDB-lite"/>
    </source>
</evidence>
<evidence type="ECO:0000313" key="2">
    <source>
        <dbReference type="EMBL" id="PNS93138.1"/>
    </source>
</evidence>
<evidence type="ECO:0000313" key="3">
    <source>
        <dbReference type="Proteomes" id="UP000006729"/>
    </source>
</evidence>
<dbReference type="InParanoid" id="A0A2K1WX79"/>
<sequence>MNVTRKDEANCVMLWEKYDRQQIYQEDEEFIPFLYINLTKQLVFKNHSYYHQATAGFSLEKKTSDSEREPFSLRSAKSSSPSGSQAGSD</sequence>
<dbReference type="EMBL" id="CM009307">
    <property type="protein sequence ID" value="PNS93138.1"/>
    <property type="molecule type" value="Genomic_DNA"/>
</dbReference>
<feature type="compositionally biased region" description="Low complexity" evidence="1">
    <location>
        <begin position="72"/>
        <end position="89"/>
    </location>
</feature>